<accession>A0A3P8BEE4</accession>
<evidence type="ECO:0000313" key="1">
    <source>
        <dbReference type="EMBL" id="VDO70282.1"/>
    </source>
</evidence>
<dbReference type="WBParaSite" id="HPBE_0000693701-mRNA-1">
    <property type="protein sequence ID" value="HPBE_0000693701-mRNA-1"/>
    <property type="gene ID" value="HPBE_0000693701"/>
</dbReference>
<keyword evidence="2" id="KW-1185">Reference proteome</keyword>
<reference evidence="1 2" key="1">
    <citation type="submission" date="2018-11" db="EMBL/GenBank/DDBJ databases">
        <authorList>
            <consortium name="Pathogen Informatics"/>
        </authorList>
    </citation>
    <scope>NUCLEOTIDE SEQUENCE [LARGE SCALE GENOMIC DNA]</scope>
</reference>
<dbReference type="EMBL" id="UZAH01025772">
    <property type="protein sequence ID" value="VDO70282.1"/>
    <property type="molecule type" value="Genomic_DNA"/>
</dbReference>
<evidence type="ECO:0000313" key="2">
    <source>
        <dbReference type="Proteomes" id="UP000050761"/>
    </source>
</evidence>
<proteinExistence type="predicted"/>
<reference evidence="3" key="2">
    <citation type="submission" date="2019-09" db="UniProtKB">
        <authorList>
            <consortium name="WormBaseParasite"/>
        </authorList>
    </citation>
    <scope>IDENTIFICATION</scope>
</reference>
<dbReference type="OrthoDB" id="5813109at2759"/>
<name>A0A3P8BEE4_HELPZ</name>
<sequence length="258" mass="28768">MGLADTSNGLFGTGVNIDVVERGLRRGLRTTTKCTGEKQVFRIGENQGFLSSVGVLRCNWSDATVDLPKEVVFKIATLTNTLSMKNRSKSVLNGSEVAKRNKLQWGAKERSLRKVIRALVAVQVAMHPCEGKERFNVNVYEELYSEMLQPTVLSFRLDELRSLDDSLGPLLADVDDHSKDCVSVKAFRTHHLEIGQVIRFSVLITLTHHFRQPPKLSVRPLFDFFPKTPTHACPPAPYRSSFCRGSSVACTADTNLPH</sequence>
<dbReference type="Proteomes" id="UP000050761">
    <property type="component" value="Unassembled WGS sequence"/>
</dbReference>
<gene>
    <name evidence="1" type="ORF">HPBE_LOCUS6938</name>
</gene>
<protein>
    <submittedName>
        <fullName evidence="1 3">Uncharacterized protein</fullName>
    </submittedName>
</protein>
<evidence type="ECO:0000313" key="3">
    <source>
        <dbReference type="WBParaSite" id="HPBE_0000693701-mRNA-1"/>
    </source>
</evidence>
<organism evidence="1">
    <name type="scientific">Heligmosomoides polygyrus</name>
    <name type="common">Parasitic roundworm</name>
    <dbReference type="NCBI Taxonomy" id="6339"/>
    <lineage>
        <taxon>Eukaryota</taxon>
        <taxon>Metazoa</taxon>
        <taxon>Ecdysozoa</taxon>
        <taxon>Nematoda</taxon>
        <taxon>Chromadorea</taxon>
        <taxon>Rhabditida</taxon>
        <taxon>Rhabditina</taxon>
        <taxon>Rhabditomorpha</taxon>
        <taxon>Strongyloidea</taxon>
        <taxon>Heligmosomidae</taxon>
        <taxon>Heligmosomoides</taxon>
    </lineage>
</organism>
<dbReference type="Pfam" id="PF07914">
    <property type="entry name" value="DUF1679"/>
    <property type="match status" value="1"/>
</dbReference>
<dbReference type="InterPro" id="IPR012877">
    <property type="entry name" value="Dhs-27"/>
</dbReference>
<dbReference type="AlphaFoldDB" id="A0A3P8BEE4"/>